<reference evidence="4" key="1">
    <citation type="journal article" date="2015" name="Nat. Genet.">
        <title>The genome and transcriptome of the zoonotic hookworm Ancylostoma ceylanicum identify infection-specific gene families.</title>
        <authorList>
            <person name="Schwarz E.M."/>
            <person name="Hu Y."/>
            <person name="Antoshechkin I."/>
            <person name="Miller M.M."/>
            <person name="Sternberg P.W."/>
            <person name="Aroian R.V."/>
        </authorList>
    </citation>
    <scope>NUCLEOTIDE SEQUENCE</scope>
    <source>
        <strain evidence="4">HY135</strain>
    </source>
</reference>
<accession>A0A016U610</accession>
<dbReference type="GO" id="GO:0016485">
    <property type="term" value="P:protein processing"/>
    <property type="evidence" value="ECO:0007669"/>
    <property type="project" value="TreeGrafter"/>
</dbReference>
<dbReference type="InterPro" id="IPR000718">
    <property type="entry name" value="Peptidase_M13"/>
</dbReference>
<evidence type="ECO:0000313" key="4">
    <source>
        <dbReference type="Proteomes" id="UP000024635"/>
    </source>
</evidence>
<comment type="similarity">
    <text evidence="1">Belongs to the peptidase M13 family.</text>
</comment>
<dbReference type="STRING" id="53326.A0A016U610"/>
<evidence type="ECO:0000313" key="3">
    <source>
        <dbReference type="EMBL" id="EYC10565.1"/>
    </source>
</evidence>
<dbReference type="GO" id="GO:0004222">
    <property type="term" value="F:metalloendopeptidase activity"/>
    <property type="evidence" value="ECO:0007669"/>
    <property type="project" value="InterPro"/>
</dbReference>
<feature type="domain" description="Peptidase M13 C-terminal" evidence="2">
    <location>
        <begin position="365"/>
        <end position="412"/>
    </location>
</feature>
<comment type="caution">
    <text evidence="3">The sequence shown here is derived from an EMBL/GenBank/DDBJ whole genome shotgun (WGS) entry which is preliminary data.</text>
</comment>
<dbReference type="OrthoDB" id="6475849at2759"/>
<dbReference type="PANTHER" id="PTHR11733:SF167">
    <property type="entry name" value="FI17812P1-RELATED"/>
    <property type="match status" value="1"/>
</dbReference>
<organism evidence="3 4">
    <name type="scientific">Ancylostoma ceylanicum</name>
    <dbReference type="NCBI Taxonomy" id="53326"/>
    <lineage>
        <taxon>Eukaryota</taxon>
        <taxon>Metazoa</taxon>
        <taxon>Ecdysozoa</taxon>
        <taxon>Nematoda</taxon>
        <taxon>Chromadorea</taxon>
        <taxon>Rhabditida</taxon>
        <taxon>Rhabditina</taxon>
        <taxon>Rhabditomorpha</taxon>
        <taxon>Strongyloidea</taxon>
        <taxon>Ancylostomatidae</taxon>
        <taxon>Ancylostomatinae</taxon>
        <taxon>Ancylostoma</taxon>
    </lineage>
</organism>
<keyword evidence="4" id="KW-1185">Reference proteome</keyword>
<protein>
    <recommendedName>
        <fullName evidence="2">Peptidase M13 C-terminal domain-containing protein</fullName>
    </recommendedName>
</protein>
<gene>
    <name evidence="3" type="primary">Acey_s0055.g2629</name>
    <name evidence="3" type="ORF">Y032_0055g2629</name>
</gene>
<dbReference type="Proteomes" id="UP000024635">
    <property type="component" value="Unassembled WGS sequence"/>
</dbReference>
<evidence type="ECO:0000256" key="1">
    <source>
        <dbReference type="ARBA" id="ARBA00007357"/>
    </source>
</evidence>
<dbReference type="Gene3D" id="1.10.1380.10">
    <property type="entry name" value="Neutral endopeptidase , domain2"/>
    <property type="match status" value="2"/>
</dbReference>
<dbReference type="PRINTS" id="PR00786">
    <property type="entry name" value="NEPRILYSIN"/>
</dbReference>
<proteinExistence type="inferred from homology"/>
<name>A0A016U610_9BILA</name>
<evidence type="ECO:0000259" key="2">
    <source>
        <dbReference type="Pfam" id="PF01431"/>
    </source>
</evidence>
<dbReference type="Pfam" id="PF01431">
    <property type="entry name" value="Peptidase_M13"/>
    <property type="match status" value="1"/>
</dbReference>
<dbReference type="EMBL" id="JARK01001391">
    <property type="protein sequence ID" value="EYC10565.1"/>
    <property type="molecule type" value="Genomic_DNA"/>
</dbReference>
<dbReference type="InterPro" id="IPR042089">
    <property type="entry name" value="Peptidase_M13_dom_2"/>
</dbReference>
<dbReference type="PROSITE" id="PS51885">
    <property type="entry name" value="NEPRILYSIN"/>
    <property type="match status" value="1"/>
</dbReference>
<dbReference type="AlphaFoldDB" id="A0A016U610"/>
<dbReference type="SUPFAM" id="SSF55486">
    <property type="entry name" value="Metalloproteases ('zincins'), catalytic domain"/>
    <property type="match status" value="2"/>
</dbReference>
<dbReference type="PANTHER" id="PTHR11733">
    <property type="entry name" value="ZINC METALLOPROTEASE FAMILY M13 NEPRILYSIN-RELATED"/>
    <property type="match status" value="1"/>
</dbReference>
<sequence length="413" mass="48223">MLWEEQSFDLTMLLAYFNRNKTVNPALVPEIFEHFLYPSRITTTFHNRYNVLIYRMATSPDLSTSEAAFQLLFNFTWQICIDTNSSCDKDGIFTDVRDVHKFMIQLEKAHESTTDQGLSSTDLWKPDKKVVNWTEYLHLVCPPDAHRCISSDSAIREDDPEVMARIHLLLKNTTERVITNYVMLLYALSWADFLDEDYRSIVNVNWTEYLHLVCPPDAHRCISSDSAIREDDPEVMARIHLLLKNTTERVITNYVMLLYALSWADFLDEDYRSIVNAILKKLKKMKRFIAYYDSHLFDLDRLDKFYENLAQIDDFEKLSFLELVDKFDRMDTEERLKNLGLPKKSNGLETKGDFKLNELVTAINQPFYNQIDIYIGLLQFPYFGLTLPKSFNYGAIGTVIGHEVTHGFDNKGK</sequence>
<dbReference type="Gene3D" id="3.40.390.10">
    <property type="entry name" value="Collagenase (Catalytic Domain)"/>
    <property type="match status" value="1"/>
</dbReference>
<dbReference type="InterPro" id="IPR018497">
    <property type="entry name" value="Peptidase_M13_C"/>
</dbReference>
<dbReference type="GO" id="GO:0005886">
    <property type="term" value="C:plasma membrane"/>
    <property type="evidence" value="ECO:0007669"/>
    <property type="project" value="TreeGrafter"/>
</dbReference>
<dbReference type="InterPro" id="IPR024079">
    <property type="entry name" value="MetalloPept_cat_dom_sf"/>
</dbReference>